<evidence type="ECO:0000259" key="1">
    <source>
        <dbReference type="PROSITE" id="PS50943"/>
    </source>
</evidence>
<accession>A0A1B2DRV5</accession>
<protein>
    <submittedName>
        <fullName evidence="2">Transcriptional regulator</fullName>
    </submittedName>
</protein>
<gene>
    <name evidence="2" type="ORF">BBD42_31030</name>
</gene>
<dbReference type="AlphaFoldDB" id="A0A1B2DRV5"/>
<dbReference type="PROSITE" id="PS50943">
    <property type="entry name" value="HTH_CROC1"/>
    <property type="match status" value="1"/>
</dbReference>
<dbReference type="EMBL" id="CP016808">
    <property type="protein sequence ID" value="ANY70438.1"/>
    <property type="molecule type" value="Genomic_DNA"/>
</dbReference>
<proteinExistence type="predicted"/>
<evidence type="ECO:0000313" key="2">
    <source>
        <dbReference type="EMBL" id="ANY70438.1"/>
    </source>
</evidence>
<name>A0A1B2DRV5_9BACL</name>
<dbReference type="Pfam" id="PF13560">
    <property type="entry name" value="HTH_31"/>
    <property type="match status" value="1"/>
</dbReference>
<reference evidence="2" key="1">
    <citation type="submission" date="2016-08" db="EMBL/GenBank/DDBJ databases">
        <title>Complete Genome Seqeunce of Paenibacillus sp. BIHB 4019 from tea rhizoplane.</title>
        <authorList>
            <person name="Thakur R."/>
            <person name="Swarnkar M.K."/>
            <person name="Gulati A."/>
        </authorList>
    </citation>
    <scope>NUCLEOTIDE SEQUENCE [LARGE SCALE GENOMIC DNA]</scope>
    <source>
        <strain evidence="2">BIHB4019</strain>
    </source>
</reference>
<dbReference type="SUPFAM" id="SSF47413">
    <property type="entry name" value="lambda repressor-like DNA-binding domains"/>
    <property type="match status" value="1"/>
</dbReference>
<dbReference type="InterPro" id="IPR001387">
    <property type="entry name" value="Cro/C1-type_HTH"/>
</dbReference>
<dbReference type="CDD" id="cd00093">
    <property type="entry name" value="HTH_XRE"/>
    <property type="match status" value="1"/>
</dbReference>
<dbReference type="Gene3D" id="1.10.260.40">
    <property type="entry name" value="lambda repressor-like DNA-binding domains"/>
    <property type="match status" value="1"/>
</dbReference>
<sequence>MLGFGAVLHACRERAGLSQEKLAELLNRSRSCISKFEKGHKLADMQTFLTWLDKTNAKDVGYALVGGTDPVTILQTILQVSGAA</sequence>
<dbReference type="InterPro" id="IPR010982">
    <property type="entry name" value="Lambda_DNA-bd_dom_sf"/>
</dbReference>
<dbReference type="GO" id="GO:0003677">
    <property type="term" value="F:DNA binding"/>
    <property type="evidence" value="ECO:0007669"/>
    <property type="project" value="InterPro"/>
</dbReference>
<dbReference type="RefSeq" id="WP_099521348.1">
    <property type="nucleotide sequence ID" value="NZ_CP016808.1"/>
</dbReference>
<organism evidence="2">
    <name type="scientific">Paenibacillus sp. BIHB 4019</name>
    <dbReference type="NCBI Taxonomy" id="1870819"/>
    <lineage>
        <taxon>Bacteria</taxon>
        <taxon>Bacillati</taxon>
        <taxon>Bacillota</taxon>
        <taxon>Bacilli</taxon>
        <taxon>Bacillales</taxon>
        <taxon>Paenibacillaceae</taxon>
        <taxon>Paenibacillus</taxon>
    </lineage>
</organism>
<feature type="domain" description="HTH cro/C1-type" evidence="1">
    <location>
        <begin position="8"/>
        <end position="47"/>
    </location>
</feature>